<dbReference type="EC" id="2.7.10.2" evidence="4"/>
<organism evidence="4 5">
    <name type="scientific">Albidovulum aquaemixtae</name>
    <dbReference type="NCBI Taxonomy" id="1542388"/>
    <lineage>
        <taxon>Bacteria</taxon>
        <taxon>Pseudomonadati</taxon>
        <taxon>Pseudomonadota</taxon>
        <taxon>Alphaproteobacteria</taxon>
        <taxon>Rhodobacterales</taxon>
        <taxon>Paracoccaceae</taxon>
        <taxon>Albidovulum</taxon>
    </lineage>
</organism>
<dbReference type="AlphaFoldDB" id="A0A2R8BKZ2"/>
<evidence type="ECO:0000313" key="4">
    <source>
        <dbReference type="EMBL" id="SPH24100.1"/>
    </source>
</evidence>
<gene>
    <name evidence="4" type="primary">yveL</name>
    <name evidence="4" type="ORF">DEA8626_03149</name>
</gene>
<dbReference type="GO" id="GO:0004715">
    <property type="term" value="F:non-membrane spanning protein tyrosine kinase activity"/>
    <property type="evidence" value="ECO:0007669"/>
    <property type="project" value="UniProtKB-EC"/>
</dbReference>
<evidence type="ECO:0000259" key="3">
    <source>
        <dbReference type="Pfam" id="PF01656"/>
    </source>
</evidence>
<proteinExistence type="predicted"/>
<dbReference type="CDD" id="cd05387">
    <property type="entry name" value="BY-kinase"/>
    <property type="match status" value="1"/>
</dbReference>
<dbReference type="PANTHER" id="PTHR32309">
    <property type="entry name" value="TYROSINE-PROTEIN KINASE"/>
    <property type="match status" value="1"/>
</dbReference>
<keyword evidence="2" id="KW-0067">ATP-binding</keyword>
<name>A0A2R8BKZ2_9RHOB</name>
<dbReference type="Pfam" id="PF01656">
    <property type="entry name" value="CbiA"/>
    <property type="match status" value="1"/>
</dbReference>
<feature type="domain" description="CobQ/CobB/MinD/ParA nucleotide binding" evidence="3">
    <location>
        <begin position="91"/>
        <end position="263"/>
    </location>
</feature>
<dbReference type="InterPro" id="IPR002586">
    <property type="entry name" value="CobQ/CobB/MinD/ParA_Nub-bd_dom"/>
</dbReference>
<keyword evidence="1" id="KW-0547">Nucleotide-binding</keyword>
<keyword evidence="5" id="KW-1185">Reference proteome</keyword>
<dbReference type="SUPFAM" id="SSF52540">
    <property type="entry name" value="P-loop containing nucleoside triphosphate hydrolases"/>
    <property type="match status" value="1"/>
</dbReference>
<dbReference type="InterPro" id="IPR005702">
    <property type="entry name" value="Wzc-like_C"/>
</dbReference>
<evidence type="ECO:0000256" key="1">
    <source>
        <dbReference type="ARBA" id="ARBA00022741"/>
    </source>
</evidence>
<dbReference type="OrthoDB" id="9775724at2"/>
<dbReference type="PANTHER" id="PTHR32309:SF13">
    <property type="entry name" value="FERRIC ENTEROBACTIN TRANSPORT PROTEIN FEPE"/>
    <property type="match status" value="1"/>
</dbReference>
<sequence>MEKLEAALAKAREMRKSALGPPDGTGDRVAMPRGAEPVIVWAALPEIALSPGKARSSRITALSGGKDATPYDMLRSRTIRIMKDKGWSRLAITSPGAACGKTTIALNLALSLSRQKDLKVMLIDLDLRRPGLHRQLGQTPTHSFHDVLDGDVAFEQAAMRIGDNLIIAMNKAASRHPAELLQSTATRTVLDEIERRWQPDIMLFDMSPMLASDDNVGFLGNVDCALLVAAAESTTLPNIDVCEKELAQLTNVLGLVLNKCRYADESVGYTYSSYA</sequence>
<dbReference type="InterPro" id="IPR027417">
    <property type="entry name" value="P-loop_NTPase"/>
</dbReference>
<evidence type="ECO:0000256" key="2">
    <source>
        <dbReference type="ARBA" id="ARBA00022840"/>
    </source>
</evidence>
<dbReference type="RefSeq" id="WP_108854160.1">
    <property type="nucleotide sequence ID" value="NZ_OMOQ01000003.1"/>
</dbReference>
<dbReference type="Gene3D" id="3.40.50.300">
    <property type="entry name" value="P-loop containing nucleotide triphosphate hydrolases"/>
    <property type="match status" value="1"/>
</dbReference>
<dbReference type="GO" id="GO:0005886">
    <property type="term" value="C:plasma membrane"/>
    <property type="evidence" value="ECO:0007669"/>
    <property type="project" value="TreeGrafter"/>
</dbReference>
<dbReference type="InterPro" id="IPR050445">
    <property type="entry name" value="Bact_polysacc_biosynth/exp"/>
</dbReference>
<accession>A0A2R8BKZ2</accession>
<keyword evidence="4" id="KW-0418">Kinase</keyword>
<dbReference type="EMBL" id="OMOQ01000003">
    <property type="protein sequence ID" value="SPH24100.1"/>
    <property type="molecule type" value="Genomic_DNA"/>
</dbReference>
<protein>
    <submittedName>
        <fullName evidence="4">Tyrosine-protein kinase YveL</fullName>
        <ecNumber evidence="4">2.7.10.2</ecNumber>
    </submittedName>
</protein>
<reference evidence="4 5" key="1">
    <citation type="submission" date="2018-03" db="EMBL/GenBank/DDBJ databases">
        <authorList>
            <person name="Keele B.F."/>
        </authorList>
    </citation>
    <scope>NUCLEOTIDE SEQUENCE [LARGE SCALE GENOMIC DNA]</scope>
    <source>
        <strain evidence="4 5">CECT 8626</strain>
    </source>
</reference>
<dbReference type="Proteomes" id="UP000244924">
    <property type="component" value="Unassembled WGS sequence"/>
</dbReference>
<evidence type="ECO:0000313" key="5">
    <source>
        <dbReference type="Proteomes" id="UP000244924"/>
    </source>
</evidence>
<keyword evidence="4" id="KW-0808">Transferase</keyword>